<dbReference type="CDD" id="cd06261">
    <property type="entry name" value="TM_PBP2"/>
    <property type="match status" value="1"/>
</dbReference>
<evidence type="ECO:0000259" key="8">
    <source>
        <dbReference type="PROSITE" id="PS50928"/>
    </source>
</evidence>
<evidence type="ECO:0000313" key="10">
    <source>
        <dbReference type="Proteomes" id="UP000063699"/>
    </source>
</evidence>
<dbReference type="InterPro" id="IPR000515">
    <property type="entry name" value="MetI-like"/>
</dbReference>
<keyword evidence="5 7" id="KW-1133">Transmembrane helix</keyword>
<dbReference type="Gene3D" id="1.10.3720.10">
    <property type="entry name" value="MetI-like"/>
    <property type="match status" value="1"/>
</dbReference>
<dbReference type="PROSITE" id="PS50928">
    <property type="entry name" value="ABC_TM1"/>
    <property type="match status" value="1"/>
</dbReference>
<feature type="transmembrane region" description="Helical" evidence="7">
    <location>
        <begin position="308"/>
        <end position="331"/>
    </location>
</feature>
<dbReference type="RefSeq" id="WP_054292092.1">
    <property type="nucleotide sequence ID" value="NZ_CP012752.1"/>
</dbReference>
<keyword evidence="4 7" id="KW-0812">Transmembrane</keyword>
<dbReference type="PANTHER" id="PTHR43376">
    <property type="entry name" value="OLIGOPEPTIDE TRANSPORT SYSTEM PERMEASE PROTEIN"/>
    <property type="match status" value="1"/>
</dbReference>
<dbReference type="Proteomes" id="UP000063699">
    <property type="component" value="Chromosome"/>
</dbReference>
<evidence type="ECO:0000256" key="4">
    <source>
        <dbReference type="ARBA" id="ARBA00022692"/>
    </source>
</evidence>
<evidence type="ECO:0000256" key="3">
    <source>
        <dbReference type="ARBA" id="ARBA00022475"/>
    </source>
</evidence>
<gene>
    <name evidence="9" type="ORF">AOZ06_27790</name>
</gene>
<feature type="transmembrane region" description="Helical" evidence="7">
    <location>
        <begin position="28"/>
        <end position="50"/>
    </location>
</feature>
<feature type="transmembrane region" description="Helical" evidence="7">
    <location>
        <begin position="119"/>
        <end position="140"/>
    </location>
</feature>
<keyword evidence="2 7" id="KW-0813">Transport</keyword>
<proteinExistence type="inferred from homology"/>
<feature type="domain" description="ABC transmembrane type-1" evidence="8">
    <location>
        <begin position="119"/>
        <end position="327"/>
    </location>
</feature>
<comment type="similarity">
    <text evidence="7">Belongs to the binding-protein-dependent transport system permease family.</text>
</comment>
<reference evidence="9 10" key="1">
    <citation type="submission" date="2015-07" db="EMBL/GenBank/DDBJ databases">
        <title>Genome sequencing of Kibdelosporangium phytohabitans.</title>
        <authorList>
            <person name="Qin S."/>
            <person name="Xing K."/>
        </authorList>
    </citation>
    <scope>NUCLEOTIDE SEQUENCE [LARGE SCALE GENOMIC DNA]</scope>
    <source>
        <strain evidence="9 10">KLBMP1111</strain>
    </source>
</reference>
<dbReference type="InterPro" id="IPR045621">
    <property type="entry name" value="BPD_transp_1_N"/>
</dbReference>
<dbReference type="STRING" id="860235.AOZ06_27790"/>
<keyword evidence="10" id="KW-1185">Reference proteome</keyword>
<evidence type="ECO:0000256" key="2">
    <source>
        <dbReference type="ARBA" id="ARBA00022448"/>
    </source>
</evidence>
<protein>
    <submittedName>
        <fullName evidence="9">ABC transporter permease</fullName>
    </submittedName>
</protein>
<dbReference type="Pfam" id="PF00528">
    <property type="entry name" value="BPD_transp_1"/>
    <property type="match status" value="1"/>
</dbReference>
<dbReference type="KEGG" id="kphy:AOZ06_27790"/>
<keyword evidence="3" id="KW-1003">Cell membrane</keyword>
<dbReference type="Pfam" id="PF19300">
    <property type="entry name" value="BPD_transp_1_N"/>
    <property type="match status" value="1"/>
</dbReference>
<comment type="subcellular location">
    <subcellularLocation>
        <location evidence="1 7">Cell membrane</location>
        <topology evidence="1 7">Multi-pass membrane protein</topology>
    </subcellularLocation>
</comment>
<dbReference type="GO" id="GO:0005886">
    <property type="term" value="C:plasma membrane"/>
    <property type="evidence" value="ECO:0007669"/>
    <property type="project" value="UniProtKB-SubCell"/>
</dbReference>
<dbReference type="AlphaFoldDB" id="A0A0N9I2E0"/>
<accession>A0A0N9I2E0</accession>
<evidence type="ECO:0000313" key="9">
    <source>
        <dbReference type="EMBL" id="ALG10189.1"/>
    </source>
</evidence>
<evidence type="ECO:0000256" key="5">
    <source>
        <dbReference type="ARBA" id="ARBA00022989"/>
    </source>
</evidence>
<dbReference type="EMBL" id="CP012752">
    <property type="protein sequence ID" value="ALG10189.1"/>
    <property type="molecule type" value="Genomic_DNA"/>
</dbReference>
<organism evidence="9 10">
    <name type="scientific">Kibdelosporangium phytohabitans</name>
    <dbReference type="NCBI Taxonomy" id="860235"/>
    <lineage>
        <taxon>Bacteria</taxon>
        <taxon>Bacillati</taxon>
        <taxon>Actinomycetota</taxon>
        <taxon>Actinomycetes</taxon>
        <taxon>Pseudonocardiales</taxon>
        <taxon>Pseudonocardiaceae</taxon>
        <taxon>Kibdelosporangium</taxon>
    </lineage>
</organism>
<evidence type="ECO:0000256" key="6">
    <source>
        <dbReference type="ARBA" id="ARBA00023136"/>
    </source>
</evidence>
<feature type="transmembrane region" description="Helical" evidence="7">
    <location>
        <begin position="161"/>
        <end position="184"/>
    </location>
</feature>
<dbReference type="SUPFAM" id="SSF161098">
    <property type="entry name" value="MetI-like"/>
    <property type="match status" value="1"/>
</dbReference>
<dbReference type="PANTHER" id="PTHR43376:SF1">
    <property type="entry name" value="OLIGOPEPTIDE TRANSPORT SYSTEM PERMEASE PROTEIN"/>
    <property type="match status" value="1"/>
</dbReference>
<dbReference type="InterPro" id="IPR035906">
    <property type="entry name" value="MetI-like_sf"/>
</dbReference>
<evidence type="ECO:0000256" key="1">
    <source>
        <dbReference type="ARBA" id="ARBA00004651"/>
    </source>
</evidence>
<feature type="transmembrane region" description="Helical" evidence="7">
    <location>
        <begin position="262"/>
        <end position="288"/>
    </location>
</feature>
<feature type="transmembrane region" description="Helical" evidence="7">
    <location>
        <begin position="204"/>
        <end position="221"/>
    </location>
</feature>
<evidence type="ECO:0000256" key="7">
    <source>
        <dbReference type="RuleBase" id="RU363032"/>
    </source>
</evidence>
<name>A0A0N9I2E0_9PSEU</name>
<dbReference type="GO" id="GO:0055085">
    <property type="term" value="P:transmembrane transport"/>
    <property type="evidence" value="ECO:0007669"/>
    <property type="project" value="InterPro"/>
</dbReference>
<keyword evidence="6 7" id="KW-0472">Membrane</keyword>
<sequence>MTDFLAPVEESIAEAPPPSRGGGVVRYLLAKVGGAVMSVLMVVVLGFFLFRVMPGDPVSIMTRGRPVSGAQLAELRGRLGFDKPLLVQFWDYLVGLVHGDFGQSYAFNAPAGQIIGERLGPTVLLSGTAAVLAAALGLWLGAKTGWHRNGPLDRGSSGVALVFWSIPPWWLGVVLLMVAGGVFPTGGMQSPDSPSAFFPHAVDVAHHMVLPVLTLVLALYGQYQLVMRASLVEEMNADYLTTARAKGLRDELVRKRHALPNALLPTATLVFLHLGMVVSGAITVEAVYSWPGLGQLTAEALAAKDLPLLQGIFIVLVIAVVVMNLFADLLLRVLDPRVRAS</sequence>